<protein>
    <submittedName>
        <fullName evidence="1">Uncharacterized protein</fullName>
    </submittedName>
</protein>
<dbReference type="Proteomes" id="UP001142292">
    <property type="component" value="Unassembled WGS sequence"/>
</dbReference>
<keyword evidence="2" id="KW-1185">Reference proteome</keyword>
<evidence type="ECO:0000313" key="1">
    <source>
        <dbReference type="EMBL" id="GLJ70029.1"/>
    </source>
</evidence>
<gene>
    <name evidence="1" type="ORF">GCM10017579_40650</name>
</gene>
<accession>A0ABQ5T1B3</accession>
<evidence type="ECO:0000313" key="2">
    <source>
        <dbReference type="Proteomes" id="UP001142292"/>
    </source>
</evidence>
<name>A0ABQ5T1B3_9ACTN</name>
<comment type="caution">
    <text evidence="1">The sequence shown here is derived from an EMBL/GenBank/DDBJ whole genome shotgun (WGS) entry which is preliminary data.</text>
</comment>
<proteinExistence type="predicted"/>
<reference evidence="1" key="2">
    <citation type="submission" date="2023-01" db="EMBL/GenBank/DDBJ databases">
        <authorList>
            <person name="Sun Q."/>
            <person name="Evtushenko L."/>
        </authorList>
    </citation>
    <scope>NUCLEOTIDE SEQUENCE</scope>
    <source>
        <strain evidence="1">VKM Ac-1246</strain>
    </source>
</reference>
<organism evidence="1 2">
    <name type="scientific">Nocardioides luteus</name>
    <dbReference type="NCBI Taxonomy" id="1844"/>
    <lineage>
        <taxon>Bacteria</taxon>
        <taxon>Bacillati</taxon>
        <taxon>Actinomycetota</taxon>
        <taxon>Actinomycetes</taxon>
        <taxon>Propionibacteriales</taxon>
        <taxon>Nocardioidaceae</taxon>
        <taxon>Nocardioides</taxon>
    </lineage>
</organism>
<dbReference type="RefSeq" id="WP_189120730.1">
    <property type="nucleotide sequence ID" value="NZ_BMRK01000029.1"/>
</dbReference>
<sequence>MSGVVFLHIGTRKSGTTSLQQLLRSSADALAEQSVALRATPHGMTQVIADLAHGGRELQEAAVGRLVRVLEVGPERQIISLEALAELPQWLASQIVATIQGLGYEVRVLITARHWGVAIPSEWQQSVKERGTATLQEYVAATRHGSPGESGFWACHYLPDIVSRWSERADDVSVIATPSPSGDGPGIVDLFCAEVGVDPSILSMRSGATVANRSLSLAQAEMVRRLNLELSRRKVPKRPFYRKAVRGWIVRESLMADSGRMPVRLPAEALPWCIEVTRRQLVELRRSGARIVGDEADLLCPEDLAVGTVQPDDGDVLDVAVGAMAGLAIRRWEVVAERKKAAEQPEKAGGRVRRLRTAVQRFR</sequence>
<reference evidence="1" key="1">
    <citation type="journal article" date="2014" name="Int. J. Syst. Evol. Microbiol.">
        <title>Complete genome of a new Firmicutes species belonging to the dominant human colonic microbiota ('Ruminococcus bicirculans') reveals two chromosomes and a selective capacity to utilize plant glucans.</title>
        <authorList>
            <consortium name="NISC Comparative Sequencing Program"/>
            <person name="Wegmann U."/>
            <person name="Louis P."/>
            <person name="Goesmann A."/>
            <person name="Henrissat B."/>
            <person name="Duncan S.H."/>
            <person name="Flint H.J."/>
        </authorList>
    </citation>
    <scope>NUCLEOTIDE SEQUENCE</scope>
    <source>
        <strain evidence="1">VKM Ac-1246</strain>
    </source>
</reference>
<dbReference type="EMBL" id="BSEL01000008">
    <property type="protein sequence ID" value="GLJ70029.1"/>
    <property type="molecule type" value="Genomic_DNA"/>
</dbReference>